<dbReference type="CDD" id="cd08161">
    <property type="entry name" value="SET"/>
    <property type="match status" value="1"/>
</dbReference>
<dbReference type="Gene3D" id="2.170.270.10">
    <property type="entry name" value="SET domain"/>
    <property type="match status" value="2"/>
</dbReference>
<feature type="repeat" description="ANK" evidence="3">
    <location>
        <begin position="34"/>
        <end position="67"/>
    </location>
</feature>
<feature type="domain" description="SET" evidence="5">
    <location>
        <begin position="525"/>
        <end position="845"/>
    </location>
</feature>
<dbReference type="PROSITE" id="PS50297">
    <property type="entry name" value="ANK_REP_REGION"/>
    <property type="match status" value="1"/>
</dbReference>
<organism evidence="6 7">
    <name type="scientific">Sphaeroforma arctica JP610</name>
    <dbReference type="NCBI Taxonomy" id="667725"/>
    <lineage>
        <taxon>Eukaryota</taxon>
        <taxon>Ichthyosporea</taxon>
        <taxon>Ichthyophonida</taxon>
        <taxon>Sphaeroforma</taxon>
    </lineage>
</organism>
<dbReference type="Pfam" id="PF00023">
    <property type="entry name" value="Ank"/>
    <property type="match status" value="1"/>
</dbReference>
<dbReference type="PROSITE" id="PS50088">
    <property type="entry name" value="ANK_REPEAT"/>
    <property type="match status" value="1"/>
</dbReference>
<keyword evidence="2 3" id="KW-0040">ANK repeat</keyword>
<evidence type="ECO:0000256" key="2">
    <source>
        <dbReference type="ARBA" id="ARBA00023043"/>
    </source>
</evidence>
<dbReference type="InterPro" id="IPR036770">
    <property type="entry name" value="Ankyrin_rpt-contain_sf"/>
</dbReference>
<dbReference type="SUPFAM" id="SSF48403">
    <property type="entry name" value="Ankyrin repeat"/>
    <property type="match status" value="1"/>
</dbReference>
<dbReference type="EMBL" id="KQ242213">
    <property type="protein sequence ID" value="KNC79985.1"/>
    <property type="molecule type" value="Genomic_DNA"/>
</dbReference>
<evidence type="ECO:0000313" key="6">
    <source>
        <dbReference type="EMBL" id="KNC79985.1"/>
    </source>
</evidence>
<proteinExistence type="predicted"/>
<evidence type="ECO:0000313" key="7">
    <source>
        <dbReference type="Proteomes" id="UP000054560"/>
    </source>
</evidence>
<dbReference type="SUPFAM" id="SSF82199">
    <property type="entry name" value="SET domain"/>
    <property type="match status" value="1"/>
</dbReference>
<feature type="region of interest" description="Disordered" evidence="4">
    <location>
        <begin position="499"/>
        <end position="527"/>
    </location>
</feature>
<evidence type="ECO:0000256" key="1">
    <source>
        <dbReference type="ARBA" id="ARBA00022737"/>
    </source>
</evidence>
<reference evidence="6 7" key="1">
    <citation type="submission" date="2011-02" db="EMBL/GenBank/DDBJ databases">
        <title>The Genome Sequence of Sphaeroforma arctica JP610.</title>
        <authorList>
            <consortium name="The Broad Institute Genome Sequencing Platform"/>
            <person name="Russ C."/>
            <person name="Cuomo C."/>
            <person name="Young S.K."/>
            <person name="Zeng Q."/>
            <person name="Gargeya S."/>
            <person name="Alvarado L."/>
            <person name="Berlin A."/>
            <person name="Chapman S.B."/>
            <person name="Chen Z."/>
            <person name="Freedman E."/>
            <person name="Gellesch M."/>
            <person name="Goldberg J."/>
            <person name="Griggs A."/>
            <person name="Gujja S."/>
            <person name="Heilman E."/>
            <person name="Heiman D."/>
            <person name="Howarth C."/>
            <person name="Mehta T."/>
            <person name="Neiman D."/>
            <person name="Pearson M."/>
            <person name="Roberts A."/>
            <person name="Saif S."/>
            <person name="Shea T."/>
            <person name="Shenoy N."/>
            <person name="Sisk P."/>
            <person name="Stolte C."/>
            <person name="Sykes S."/>
            <person name="White J."/>
            <person name="Yandava C."/>
            <person name="Burger G."/>
            <person name="Gray M.W."/>
            <person name="Holland P.W.H."/>
            <person name="King N."/>
            <person name="Lang F.B.F."/>
            <person name="Roger A.J."/>
            <person name="Ruiz-Trillo I."/>
            <person name="Haas B."/>
            <person name="Nusbaum C."/>
            <person name="Birren B."/>
        </authorList>
    </citation>
    <scope>NUCLEOTIDE SEQUENCE [LARGE SCALE GENOMIC DNA]</scope>
    <source>
        <strain evidence="6 7">JP610</strain>
    </source>
</reference>
<dbReference type="PANTHER" id="PTHR24198:SF165">
    <property type="entry name" value="ANKYRIN REPEAT-CONTAINING PROTEIN-RELATED"/>
    <property type="match status" value="1"/>
</dbReference>
<dbReference type="OrthoDB" id="432281at2759"/>
<name>A0A0L0FT56_9EUKA</name>
<gene>
    <name evidence="6" type="ORF">SARC_07640</name>
</gene>
<dbReference type="SMART" id="SM00248">
    <property type="entry name" value="ANK"/>
    <property type="match status" value="4"/>
</dbReference>
<keyword evidence="7" id="KW-1185">Reference proteome</keyword>
<dbReference type="PROSITE" id="PS50280">
    <property type="entry name" value="SET"/>
    <property type="match status" value="1"/>
</dbReference>
<keyword evidence="1" id="KW-0677">Repeat</keyword>
<accession>A0A0L0FT56</accession>
<evidence type="ECO:0000256" key="3">
    <source>
        <dbReference type="PROSITE-ProRule" id="PRU00023"/>
    </source>
</evidence>
<evidence type="ECO:0000256" key="4">
    <source>
        <dbReference type="SAM" id="MobiDB-lite"/>
    </source>
</evidence>
<dbReference type="Pfam" id="PF00856">
    <property type="entry name" value="SET"/>
    <property type="match status" value="1"/>
</dbReference>
<protein>
    <recommendedName>
        <fullName evidence="5">SET domain-containing protein</fullName>
    </recommendedName>
</protein>
<dbReference type="InterPro" id="IPR046341">
    <property type="entry name" value="SET_dom_sf"/>
</dbReference>
<sequence>MSLLHRCARKGDDGAIADFLRIQGSVCVNVKDRHGLTPLHYALLHDHNSTAMLLVQSGGADVTVRDVCGRAPALMAFSIGLAGELCSDLSTEQAHTLIDDKGRGIVHYAASACDPVALKLALRLLDKPSDERKAIAIELPRDSQGQTPLHYVLGHPGANPRSTATDTVTKAYDNMTTPCDNARHGVTPPCDTTTNAYDNTSYLSDNATEAQAKVSQAYDIVPSACGTCLQNVSLLVDHCGTVEALFVPDYAGRTPVHIGGWRSKVHAMKQLKTLFVGEEKYRQLLNTPDFSGCTLLHMAYFRRDLDLATYLQIDMKLPFTLDGWRRSPADCRDTEAIDQNLEKWAELERLAREWTDANVESDSESKSAAPVPFQAPPFLTCNHGYSFLMNPQGDRQSRGIVPLSAKNKQLSTNSHSLELESSVAHAGPYGDIVNGLPIECSQQIIADDVQAFYLYRNRAARMGGCPDIISNLSHTLCPALTRLVQPLQTSPALQVRRIEDPTNPAYRPSRRARSRRSTCDGGTVRGVSKSEHAPMAELGGGFGLFAEAFVPKDTLIGEYCGEVVRLDMIESELAEDSDGSEGSEVRTAENTNENVPKDHSIGVAGKCIPSVDSVGYINKVIPKDYSIEIHVCPKSPTDDSYCMCNDNEELVVDGSNYRNALGFANDYRGTLNKAKDTSTATHTGSGTTADPDDVACNRASHRSICTNGDAEEHTIVNNSHSDLPRDRQCLAVSCVGCSRSQQKCKPESGAAGCGARPRCDDGLSQNTHASETVGIEPRLNSAASMAHETASLTDQRSKRKASDVLSKDRLQNTHFVQVMFRGWPRIVGVTIEDISAGDEILIDYGELFFQQHD</sequence>
<dbReference type="Gene3D" id="1.25.40.20">
    <property type="entry name" value="Ankyrin repeat-containing domain"/>
    <property type="match status" value="2"/>
</dbReference>
<dbReference type="InterPro" id="IPR002110">
    <property type="entry name" value="Ankyrin_rpt"/>
</dbReference>
<dbReference type="InterPro" id="IPR001214">
    <property type="entry name" value="SET_dom"/>
</dbReference>
<dbReference type="RefSeq" id="XP_014153887.1">
    <property type="nucleotide sequence ID" value="XM_014298412.1"/>
</dbReference>
<feature type="region of interest" description="Disordered" evidence="4">
    <location>
        <begin position="783"/>
        <end position="804"/>
    </location>
</feature>
<evidence type="ECO:0000259" key="5">
    <source>
        <dbReference type="PROSITE" id="PS50280"/>
    </source>
</evidence>
<dbReference type="AlphaFoldDB" id="A0A0L0FT56"/>
<dbReference type="Proteomes" id="UP000054560">
    <property type="component" value="Unassembled WGS sequence"/>
</dbReference>
<dbReference type="GeneID" id="25908144"/>
<feature type="region of interest" description="Disordered" evidence="4">
    <location>
        <begin position="574"/>
        <end position="598"/>
    </location>
</feature>
<dbReference type="PANTHER" id="PTHR24198">
    <property type="entry name" value="ANKYRIN REPEAT AND PROTEIN KINASE DOMAIN-CONTAINING PROTEIN"/>
    <property type="match status" value="1"/>
</dbReference>
<dbReference type="STRING" id="667725.A0A0L0FT56"/>